<feature type="transmembrane region" description="Helical" evidence="1">
    <location>
        <begin position="89"/>
        <end position="107"/>
    </location>
</feature>
<keyword evidence="1" id="KW-1133">Transmembrane helix</keyword>
<organism evidence="2 3">
    <name type="scientific">Aquimarina intermedia</name>
    <dbReference type="NCBI Taxonomy" id="350814"/>
    <lineage>
        <taxon>Bacteria</taxon>
        <taxon>Pseudomonadati</taxon>
        <taxon>Bacteroidota</taxon>
        <taxon>Flavobacteriia</taxon>
        <taxon>Flavobacteriales</taxon>
        <taxon>Flavobacteriaceae</taxon>
        <taxon>Aquimarina</taxon>
    </lineage>
</organism>
<accession>A0A5S5C2L5</accession>
<evidence type="ECO:0000313" key="2">
    <source>
        <dbReference type="EMBL" id="TYP73554.1"/>
    </source>
</evidence>
<evidence type="ECO:0008006" key="4">
    <source>
        <dbReference type="Google" id="ProtNLM"/>
    </source>
</evidence>
<protein>
    <recommendedName>
        <fullName evidence="4">General stress protein</fullName>
    </recommendedName>
</protein>
<feature type="transmembrane region" description="Helical" evidence="1">
    <location>
        <begin position="119"/>
        <end position="136"/>
    </location>
</feature>
<dbReference type="AlphaFoldDB" id="A0A5S5C2L5"/>
<name>A0A5S5C2L5_9FLAO</name>
<dbReference type="RefSeq" id="WP_148782658.1">
    <property type="nucleotide sequence ID" value="NZ_VNHU01000005.1"/>
</dbReference>
<evidence type="ECO:0000256" key="1">
    <source>
        <dbReference type="SAM" id="Phobius"/>
    </source>
</evidence>
<comment type="caution">
    <text evidence="2">The sequence shown here is derived from an EMBL/GenBank/DDBJ whole genome shotgun (WGS) entry which is preliminary data.</text>
</comment>
<evidence type="ECO:0000313" key="3">
    <source>
        <dbReference type="Proteomes" id="UP000324376"/>
    </source>
</evidence>
<keyword evidence="3" id="KW-1185">Reference proteome</keyword>
<dbReference type="EMBL" id="VNHU01000005">
    <property type="protein sequence ID" value="TYP73554.1"/>
    <property type="molecule type" value="Genomic_DNA"/>
</dbReference>
<reference evidence="2 3" key="1">
    <citation type="submission" date="2019-07" db="EMBL/GenBank/DDBJ databases">
        <title>Genomic Encyclopedia of Archaeal and Bacterial Type Strains, Phase II (KMG-II): from individual species to whole genera.</title>
        <authorList>
            <person name="Goeker M."/>
        </authorList>
    </citation>
    <scope>NUCLEOTIDE SEQUENCE [LARGE SCALE GENOMIC DNA]</scope>
    <source>
        <strain evidence="2 3">DSM 17527</strain>
    </source>
</reference>
<dbReference type="Proteomes" id="UP000324376">
    <property type="component" value="Unassembled WGS sequence"/>
</dbReference>
<proteinExistence type="predicted"/>
<dbReference type="OrthoDB" id="4826010at2"/>
<feature type="transmembrane region" description="Helical" evidence="1">
    <location>
        <begin position="21"/>
        <end position="37"/>
    </location>
</feature>
<keyword evidence="1" id="KW-0812">Transmembrane</keyword>
<feature type="transmembrane region" description="Helical" evidence="1">
    <location>
        <begin position="43"/>
        <end position="62"/>
    </location>
</feature>
<gene>
    <name evidence="2" type="ORF">BD809_105141</name>
</gene>
<sequence length="171" mass="20546">MGKQKLIKRLKSYYPLERFHAFITFPAIMLYVLYHHTFKDVIFLLYGIGVVIFILIQGQHYWKLKLYRLLNKPYDQIQNLKLFRKAKTINFYLMALIPIVFLFQLYINDWSFIPENLMNWAVVANVFGVLEHINFYHRQLMIDNQSDAKFLMTNKKLKVASLAKDLDENQF</sequence>
<keyword evidence="1" id="KW-0472">Membrane</keyword>